<comment type="caution">
    <text evidence="1">The sequence shown here is derived from an EMBL/GenBank/DDBJ whole genome shotgun (WGS) entry which is preliminary data.</text>
</comment>
<evidence type="ECO:0000313" key="2">
    <source>
        <dbReference type="Proteomes" id="UP000649955"/>
    </source>
</evidence>
<dbReference type="EMBL" id="BNAW01000005">
    <property type="protein sequence ID" value="GHG03559.1"/>
    <property type="molecule type" value="Genomic_DNA"/>
</dbReference>
<reference evidence="2" key="1">
    <citation type="journal article" date="2019" name="Int. J. Syst. Evol. Microbiol.">
        <title>The Global Catalogue of Microorganisms (GCM) 10K type strain sequencing project: providing services to taxonomists for standard genome sequencing and annotation.</title>
        <authorList>
            <consortium name="The Broad Institute Genomics Platform"/>
            <consortium name="The Broad Institute Genome Sequencing Center for Infectious Disease"/>
            <person name="Wu L."/>
            <person name="Ma J."/>
        </authorList>
    </citation>
    <scope>NUCLEOTIDE SEQUENCE [LARGE SCALE GENOMIC DNA]</scope>
    <source>
        <strain evidence="2">CGMCC 4.7680</strain>
    </source>
</reference>
<protein>
    <submittedName>
        <fullName evidence="1">Uncharacterized protein</fullName>
    </submittedName>
</protein>
<sequence length="80" mass="8808">MAFVNGVPVTPAVWAPLIDELPEARQREVVLLAPPGFGAPLPADFAATFDDYRNWLIDELSRFELLEQLVNSGGARRSRG</sequence>
<organism evidence="1 2">
    <name type="scientific">Amycolatopsis bullii</name>
    <dbReference type="NCBI Taxonomy" id="941987"/>
    <lineage>
        <taxon>Bacteria</taxon>
        <taxon>Bacillati</taxon>
        <taxon>Actinomycetota</taxon>
        <taxon>Actinomycetes</taxon>
        <taxon>Pseudonocardiales</taxon>
        <taxon>Pseudonocardiaceae</taxon>
        <taxon>Amycolatopsis</taxon>
    </lineage>
</organism>
<accession>A0ABQ3K614</accession>
<dbReference type="Gene3D" id="3.40.50.1820">
    <property type="entry name" value="alpha/beta hydrolase"/>
    <property type="match status" value="1"/>
</dbReference>
<evidence type="ECO:0000313" key="1">
    <source>
        <dbReference type="EMBL" id="GHG03559.1"/>
    </source>
</evidence>
<proteinExistence type="predicted"/>
<keyword evidence="2" id="KW-1185">Reference proteome</keyword>
<dbReference type="Proteomes" id="UP000649955">
    <property type="component" value="Unassembled WGS sequence"/>
</dbReference>
<name>A0ABQ3K614_9PSEU</name>
<dbReference type="SUPFAM" id="SSF53474">
    <property type="entry name" value="alpha/beta-Hydrolases"/>
    <property type="match status" value="1"/>
</dbReference>
<dbReference type="InterPro" id="IPR029058">
    <property type="entry name" value="AB_hydrolase_fold"/>
</dbReference>
<gene>
    <name evidence="1" type="ORF">GCM10017567_19090</name>
</gene>